<dbReference type="SUPFAM" id="SSF55129">
    <property type="entry name" value="Ribosomal protein L30p/L7e"/>
    <property type="match status" value="1"/>
</dbReference>
<evidence type="ECO:0000256" key="1">
    <source>
        <dbReference type="ARBA" id="ARBA00007594"/>
    </source>
</evidence>
<sequence>MQFEDLPIMCKRHTTSKLSAFEDLQRIKSMGFRGEALASMTHVAHVIVTIITQGQSPVTGFPMEMATLQRKGSQAEEGMLQRLRKKQEQLSFDRSRKFLEYSQRDELERVFGRFGHGHVQLKRDGYGFVVFDFPPDAEKALRVLKGMVEEMRMSELQLGRNSGRVGFARRKGEDIHGSASTMKTLPNVTQIHTNLNPNPLKSYKFMEKELIWLKCKAKLKGGFYVDPEAKLLFIIRILGINGMRPKTRKILQLLRLRQIFNGVFLLVNKAIKNMLHRVEPYVTYGNPNLKSVRELIFKRGYGKLTGHGATKFYCR</sequence>
<dbReference type="OrthoDB" id="5970at2759"/>
<dbReference type="InterPro" id="IPR014762">
    <property type="entry name" value="DNA_mismatch_repair_CS"/>
</dbReference>
<dbReference type="InterPro" id="IPR035808">
    <property type="entry name" value="Ribosomal_uL30_euk_arc"/>
</dbReference>
<evidence type="ECO:0000259" key="5">
    <source>
        <dbReference type="Pfam" id="PF00327"/>
    </source>
</evidence>
<dbReference type="Gene3D" id="3.30.70.330">
    <property type="match status" value="1"/>
</dbReference>
<keyword evidence="3" id="KW-0687">Ribonucleoprotein</keyword>
<dbReference type="InterPro" id="IPR036919">
    <property type="entry name" value="Ribo_uL30_ferredoxin-like_sf"/>
</dbReference>
<comment type="similarity">
    <text evidence="1">Belongs to the universal ribosomal protein uL30 family.</text>
</comment>
<dbReference type="PANTHER" id="PTHR11524">
    <property type="entry name" value="60S RIBOSOMAL PROTEIN L7"/>
    <property type="match status" value="1"/>
</dbReference>
<evidence type="ECO:0000256" key="3">
    <source>
        <dbReference type="ARBA" id="ARBA00023274"/>
    </source>
</evidence>
<dbReference type="RefSeq" id="XP_027337041.1">
    <property type="nucleotide sequence ID" value="XM_027481240.1"/>
</dbReference>
<evidence type="ECO:0000259" key="4">
    <source>
        <dbReference type="Pfam" id="PF00076"/>
    </source>
</evidence>
<dbReference type="PROSITE" id="PS00058">
    <property type="entry name" value="DNA_MISMATCH_REPAIR_1"/>
    <property type="match status" value="1"/>
</dbReference>
<dbReference type="InterPro" id="IPR018038">
    <property type="entry name" value="Ribosomal_uL30_CS"/>
</dbReference>
<dbReference type="GO" id="GO:0003735">
    <property type="term" value="F:structural constituent of ribosome"/>
    <property type="evidence" value="ECO:0007669"/>
    <property type="project" value="TreeGrafter"/>
</dbReference>
<dbReference type="InterPro" id="IPR000504">
    <property type="entry name" value="RRM_dom"/>
</dbReference>
<dbReference type="AlphaFoldDB" id="A0A8B8K077"/>
<evidence type="ECO:0000313" key="6">
    <source>
        <dbReference type="Proteomes" id="UP000694853"/>
    </source>
</evidence>
<feature type="domain" description="Large ribosomal subunit protein uL30-like ferredoxin-like fold" evidence="5">
    <location>
        <begin position="232"/>
        <end position="282"/>
    </location>
</feature>
<name>A0A8B8K077_ABRPR</name>
<organism evidence="6 7">
    <name type="scientific">Abrus precatorius</name>
    <name type="common">Indian licorice</name>
    <name type="synonym">Glycine abrus</name>
    <dbReference type="NCBI Taxonomy" id="3816"/>
    <lineage>
        <taxon>Eukaryota</taxon>
        <taxon>Viridiplantae</taxon>
        <taxon>Streptophyta</taxon>
        <taxon>Embryophyta</taxon>
        <taxon>Tracheophyta</taxon>
        <taxon>Spermatophyta</taxon>
        <taxon>Magnoliopsida</taxon>
        <taxon>eudicotyledons</taxon>
        <taxon>Gunneridae</taxon>
        <taxon>Pentapetalae</taxon>
        <taxon>rosids</taxon>
        <taxon>fabids</taxon>
        <taxon>Fabales</taxon>
        <taxon>Fabaceae</taxon>
        <taxon>Papilionoideae</taxon>
        <taxon>50 kb inversion clade</taxon>
        <taxon>NPAAA clade</taxon>
        <taxon>indigoferoid/millettioid clade</taxon>
        <taxon>Abreae</taxon>
        <taxon>Abrus</taxon>
    </lineage>
</organism>
<dbReference type="Gene3D" id="3.30.1390.20">
    <property type="entry name" value="Ribosomal protein L30, ferredoxin-like fold domain"/>
    <property type="match status" value="1"/>
</dbReference>
<dbReference type="GO" id="GO:0000463">
    <property type="term" value="P:maturation of LSU-rRNA from tricistronic rRNA transcript (SSU-rRNA, 5.8S rRNA, LSU-rRNA)"/>
    <property type="evidence" value="ECO:0007669"/>
    <property type="project" value="TreeGrafter"/>
</dbReference>
<accession>A0A8B8K077</accession>
<dbReference type="Gene3D" id="3.30.565.10">
    <property type="entry name" value="Histidine kinase-like ATPase, C-terminal domain"/>
    <property type="match status" value="1"/>
</dbReference>
<gene>
    <name evidence="7" type="primary">LOC113850673</name>
</gene>
<protein>
    <submittedName>
        <fullName evidence="7">Uncharacterized protein LOC113850673</fullName>
    </submittedName>
</protein>
<keyword evidence="6" id="KW-1185">Reference proteome</keyword>
<dbReference type="GeneID" id="113850673"/>
<dbReference type="InterPro" id="IPR012677">
    <property type="entry name" value="Nucleotide-bd_a/b_plait_sf"/>
</dbReference>
<reference evidence="7" key="2">
    <citation type="submission" date="2025-08" db="UniProtKB">
        <authorList>
            <consortium name="RefSeq"/>
        </authorList>
    </citation>
    <scope>IDENTIFICATION</scope>
    <source>
        <tissue evidence="7">Young leaves</tissue>
    </source>
</reference>
<dbReference type="Pfam" id="PF00327">
    <property type="entry name" value="Ribosomal_L30"/>
    <property type="match status" value="1"/>
</dbReference>
<dbReference type="FunFam" id="3.30.1390.20:FF:000004">
    <property type="entry name" value="60S ribosomal protein L7"/>
    <property type="match status" value="1"/>
</dbReference>
<dbReference type="CDD" id="cd01657">
    <property type="entry name" value="Ribosomal_L7_archeal_euk"/>
    <property type="match status" value="1"/>
</dbReference>
<dbReference type="InterPro" id="IPR039699">
    <property type="entry name" value="Ribosomal_uL30"/>
</dbReference>
<dbReference type="InterPro" id="IPR016082">
    <property type="entry name" value="Ribosomal_uL30_ferredoxin-like"/>
</dbReference>
<dbReference type="InterPro" id="IPR036890">
    <property type="entry name" value="HATPase_C_sf"/>
</dbReference>
<dbReference type="SUPFAM" id="SSF55874">
    <property type="entry name" value="ATPase domain of HSP90 chaperone/DNA topoisomerase II/histidine kinase"/>
    <property type="match status" value="1"/>
</dbReference>
<evidence type="ECO:0000313" key="7">
    <source>
        <dbReference type="RefSeq" id="XP_027337041.1"/>
    </source>
</evidence>
<evidence type="ECO:0000256" key="2">
    <source>
        <dbReference type="ARBA" id="ARBA00022980"/>
    </source>
</evidence>
<dbReference type="GO" id="GO:0022625">
    <property type="term" value="C:cytosolic large ribosomal subunit"/>
    <property type="evidence" value="ECO:0007669"/>
    <property type="project" value="TreeGrafter"/>
</dbReference>
<dbReference type="PANTHER" id="PTHR11524:SF16">
    <property type="entry name" value="LARGE RIBOSOMAL SUBUNIT PROTEIN UL30"/>
    <property type="match status" value="1"/>
</dbReference>
<dbReference type="InterPro" id="IPR035979">
    <property type="entry name" value="RBD_domain_sf"/>
</dbReference>
<proteinExistence type="inferred from homology"/>
<dbReference type="SUPFAM" id="SSF54928">
    <property type="entry name" value="RNA-binding domain, RBD"/>
    <property type="match status" value="1"/>
</dbReference>
<dbReference type="PROSITE" id="PS00634">
    <property type="entry name" value="RIBOSOMAL_L30"/>
    <property type="match status" value="1"/>
</dbReference>
<dbReference type="Proteomes" id="UP000694853">
    <property type="component" value="Unplaced"/>
</dbReference>
<keyword evidence="2" id="KW-0689">Ribosomal protein</keyword>
<dbReference type="GO" id="GO:0003723">
    <property type="term" value="F:RNA binding"/>
    <property type="evidence" value="ECO:0007669"/>
    <property type="project" value="InterPro"/>
</dbReference>
<reference evidence="6" key="1">
    <citation type="journal article" date="2019" name="Toxins">
        <title>Detection of Abrin-Like and Prepropulchellin-Like Toxin Genes and Transcripts Using Whole Genome Sequencing and Full-Length Transcript Sequencing of Abrus precatorius.</title>
        <authorList>
            <person name="Hovde B.T."/>
            <person name="Daligault H.E."/>
            <person name="Hanschen E.R."/>
            <person name="Kunde Y.A."/>
            <person name="Johnson M.B."/>
            <person name="Starkenburg S.R."/>
            <person name="Johnson S.L."/>
        </authorList>
    </citation>
    <scope>NUCLEOTIDE SEQUENCE [LARGE SCALE GENOMIC DNA]</scope>
</reference>
<dbReference type="KEGG" id="aprc:113850673"/>
<feature type="domain" description="RRM" evidence="4">
    <location>
        <begin position="104"/>
        <end position="147"/>
    </location>
</feature>
<dbReference type="Pfam" id="PF00076">
    <property type="entry name" value="RRM_1"/>
    <property type="match status" value="1"/>
</dbReference>